<dbReference type="Gene3D" id="3.30.230.10">
    <property type="match status" value="1"/>
</dbReference>
<dbReference type="RefSeq" id="WP_052844077.1">
    <property type="nucleotide sequence ID" value="NZ_CP011546.1"/>
</dbReference>
<proteinExistence type="predicted"/>
<keyword evidence="1" id="KW-0808">Transferase</keyword>
<sequence length="426" mass="44305">MSPVSPAELVSAAFAADYPHAGSPVAAAVSPATCALLGEDADYFGGVAVMAVGSRECAVAIGPNDDGVLRVRLHHADTSGVLSPDVVAAETDSEEAADLAGVHTPGVDADGRVINAPWPTGGLAERLSGLRWCLTHRQLASRDTTGLNVSVVTTIPPASGLGFSTSLDAAFALAVSGSHVDDDTDDVSLRARLADVCGQSAGLFSAEPVATVRYVTALRGLVDALTAFDAADGSALPVVHPAASSGARWRLLGVVTTHHPDRVPAEQARRRFLDDACRAFGTSSLRSLPYATDRVLQWLEAVHDLQPETQPAAVDDARRWLVAYQQEVERARQAVFALRSQRFPDVWRLMNESEAGCAALTEQPTAVVAACLRAGAVAARSCGGDAVIAVVPADRVADVAALRSRADVADVIDFAPGTPARLLDVS</sequence>
<dbReference type="KEGG" id="cut:CUTER_07765"/>
<evidence type="ECO:0000313" key="2">
    <source>
        <dbReference type="Proteomes" id="UP000035548"/>
    </source>
</evidence>
<dbReference type="STRING" id="1072256.CUTER_07765"/>
<reference evidence="2" key="2">
    <citation type="submission" date="2015-05" db="EMBL/GenBank/DDBJ databases">
        <title>Complete genome sequence of Corynebacterium uterequi DSM 45634, isolated from the uterus of a maiden mare.</title>
        <authorList>
            <person name="Ruckert C."/>
            <person name="Albersmeier A."/>
            <person name="Winkler A."/>
            <person name="Tauch A."/>
        </authorList>
    </citation>
    <scope>NUCLEOTIDE SEQUENCE [LARGE SCALE GENOMIC DNA]</scope>
    <source>
        <strain evidence="2">DSM 45634</strain>
    </source>
</reference>
<dbReference type="EC" id="2.7.1.6" evidence="1"/>
<dbReference type="InterPro" id="IPR036554">
    <property type="entry name" value="GHMP_kinase_C_sf"/>
</dbReference>
<dbReference type="AlphaFoldDB" id="A0A0G3HK63"/>
<reference evidence="1 2" key="1">
    <citation type="journal article" date="2015" name="Genome Announc.">
        <title>Virulence Factor Genes Detected in the Complete Genome Sequence of Corynebacterium uterequi DSM 45634, Isolated from the Uterus of a Maiden Mare.</title>
        <authorList>
            <person name="Ruckert C."/>
            <person name="Kriete M."/>
            <person name="Jaenicke S."/>
            <person name="Winkler A."/>
            <person name="Tauch A."/>
        </authorList>
    </citation>
    <scope>NUCLEOTIDE SEQUENCE [LARGE SCALE GENOMIC DNA]</scope>
    <source>
        <strain evidence="1 2">DSM 45634</strain>
    </source>
</reference>
<dbReference type="GO" id="GO:0004335">
    <property type="term" value="F:galactokinase activity"/>
    <property type="evidence" value="ECO:0007669"/>
    <property type="project" value="UniProtKB-EC"/>
</dbReference>
<name>A0A0G3HK63_9CORY</name>
<dbReference type="PATRIC" id="fig|1072256.5.peg.1536"/>
<dbReference type="InterPro" id="IPR014721">
    <property type="entry name" value="Ribsml_uS5_D2-typ_fold_subgr"/>
</dbReference>
<dbReference type="PRINTS" id="PR00959">
    <property type="entry name" value="MEVGALKINASE"/>
</dbReference>
<evidence type="ECO:0000313" key="1">
    <source>
        <dbReference type="EMBL" id="AKK11542.1"/>
    </source>
</evidence>
<dbReference type="OrthoDB" id="4427597at2"/>
<organism evidence="1 2">
    <name type="scientific">Corynebacterium uterequi</name>
    <dbReference type="NCBI Taxonomy" id="1072256"/>
    <lineage>
        <taxon>Bacteria</taxon>
        <taxon>Bacillati</taxon>
        <taxon>Actinomycetota</taxon>
        <taxon>Actinomycetes</taxon>
        <taxon>Mycobacteriales</taxon>
        <taxon>Corynebacteriaceae</taxon>
        <taxon>Corynebacterium</taxon>
    </lineage>
</organism>
<dbReference type="EMBL" id="CP011546">
    <property type="protein sequence ID" value="AKK11542.1"/>
    <property type="molecule type" value="Genomic_DNA"/>
</dbReference>
<keyword evidence="2" id="KW-1185">Reference proteome</keyword>
<dbReference type="Proteomes" id="UP000035548">
    <property type="component" value="Chromosome"/>
</dbReference>
<dbReference type="SUPFAM" id="SSF54211">
    <property type="entry name" value="Ribosomal protein S5 domain 2-like"/>
    <property type="match status" value="1"/>
</dbReference>
<dbReference type="Gene3D" id="3.30.70.890">
    <property type="entry name" value="GHMP kinase, C-terminal domain"/>
    <property type="match status" value="1"/>
</dbReference>
<dbReference type="InterPro" id="IPR020568">
    <property type="entry name" value="Ribosomal_Su5_D2-typ_SF"/>
</dbReference>
<accession>A0A0G3HK63</accession>
<protein>
    <submittedName>
        <fullName evidence="1">Galactokinase</fullName>
        <ecNumber evidence="1">2.7.1.6</ecNumber>
    </submittedName>
</protein>
<keyword evidence="1" id="KW-0418">Kinase</keyword>
<dbReference type="SUPFAM" id="SSF55060">
    <property type="entry name" value="GHMP Kinase, C-terminal domain"/>
    <property type="match status" value="1"/>
</dbReference>
<gene>
    <name evidence="1" type="ORF">CUTER_07765</name>
</gene>